<keyword evidence="4" id="KW-1185">Reference proteome</keyword>
<dbReference type="Proteomes" id="UP001430360">
    <property type="component" value="Unassembled WGS sequence"/>
</dbReference>
<proteinExistence type="predicted"/>
<dbReference type="Gene3D" id="3.40.50.2000">
    <property type="entry name" value="Glycogen Phosphorylase B"/>
    <property type="match status" value="2"/>
</dbReference>
<dbReference type="EMBL" id="JAJQKU010000003">
    <property type="protein sequence ID" value="MCD9097673.1"/>
    <property type="molecule type" value="Genomic_DNA"/>
</dbReference>
<reference evidence="3" key="2">
    <citation type="journal article" date="2022" name="Syst. Appl. Microbiol.">
        <title>Physiological and genomic characterisation of Luteimonas fraxinea sp. nov., a bacterial species associated with trees tolerant to ash dieback.</title>
        <authorList>
            <person name="Ulrich K."/>
            <person name="Becker R."/>
            <person name="Behrendt U."/>
            <person name="Kube M."/>
            <person name="Schneck V."/>
            <person name="Ulrich A."/>
        </authorList>
    </citation>
    <scope>NUCLEOTIDE SEQUENCE</scope>
    <source>
        <strain evidence="3">A1P009</strain>
    </source>
</reference>
<dbReference type="InterPro" id="IPR028098">
    <property type="entry name" value="Glyco_trans_4-like_N"/>
</dbReference>
<evidence type="ECO:0000259" key="2">
    <source>
        <dbReference type="Pfam" id="PF13439"/>
    </source>
</evidence>
<protein>
    <submittedName>
        <fullName evidence="3">Glycosyltransferase</fullName>
    </submittedName>
</protein>
<feature type="domain" description="Glycosyl transferase family 1" evidence="1">
    <location>
        <begin position="173"/>
        <end position="326"/>
    </location>
</feature>
<dbReference type="InterPro" id="IPR001296">
    <property type="entry name" value="Glyco_trans_1"/>
</dbReference>
<dbReference type="PANTHER" id="PTHR12526:SF630">
    <property type="entry name" value="GLYCOSYLTRANSFERASE"/>
    <property type="match status" value="1"/>
</dbReference>
<sequence>MNLAKAWGREGVSVEFVLCRNEGELISDLPPDVKVTDLGAARMRSALLPLARYLRNSRADVILAAMWPLTVIVPVAARIAGFKGQVVVSEHSPLSIAFKDRGRMHNIALRLSMRLAYPLANQRIGVSRGVADDLASLSGLPRSNFRVIYNPAALGVSLGVGEQTPDLLAGAPGPVIISVGTLKRVKRFDLLIRAFSEIPSHFRVTLCILGEGNERAALEQLATSLGLQDRVLLPGFVTDPGPWYRAASLFALASDYEGFGNVIVEALEQGLPVVSTDCPSGPHEILCDGKYGRLVPVGNAAALSDSLVAALQEKPDRELLKSRARDFSLDKISREYLSLMLTSKRSMT</sequence>
<gene>
    <name evidence="3" type="ORF">LTT95_12060</name>
</gene>
<evidence type="ECO:0000259" key="1">
    <source>
        <dbReference type="Pfam" id="PF00534"/>
    </source>
</evidence>
<dbReference type="CDD" id="cd03811">
    <property type="entry name" value="GT4_GT28_WabH-like"/>
    <property type="match status" value="1"/>
</dbReference>
<dbReference type="SUPFAM" id="SSF53756">
    <property type="entry name" value="UDP-Glycosyltransferase/glycogen phosphorylase"/>
    <property type="match status" value="1"/>
</dbReference>
<organism evidence="3 4">
    <name type="scientific">Luteimonas fraxinea</name>
    <dbReference type="NCBI Taxonomy" id="2901869"/>
    <lineage>
        <taxon>Bacteria</taxon>
        <taxon>Pseudomonadati</taxon>
        <taxon>Pseudomonadota</taxon>
        <taxon>Gammaproteobacteria</taxon>
        <taxon>Lysobacterales</taxon>
        <taxon>Lysobacteraceae</taxon>
        <taxon>Luteimonas</taxon>
    </lineage>
</organism>
<evidence type="ECO:0000313" key="3">
    <source>
        <dbReference type="EMBL" id="MCD9097673.1"/>
    </source>
</evidence>
<dbReference type="Pfam" id="PF00534">
    <property type="entry name" value="Glycos_transf_1"/>
    <property type="match status" value="1"/>
</dbReference>
<evidence type="ECO:0000313" key="4">
    <source>
        <dbReference type="Proteomes" id="UP001430360"/>
    </source>
</evidence>
<comment type="caution">
    <text evidence="3">The sequence shown here is derived from an EMBL/GenBank/DDBJ whole genome shotgun (WGS) entry which is preliminary data.</text>
</comment>
<name>A0ABS8UDV8_9GAMM</name>
<dbReference type="PANTHER" id="PTHR12526">
    <property type="entry name" value="GLYCOSYLTRANSFERASE"/>
    <property type="match status" value="1"/>
</dbReference>
<dbReference type="Pfam" id="PF13439">
    <property type="entry name" value="Glyco_transf_4"/>
    <property type="match status" value="1"/>
</dbReference>
<reference evidence="3" key="1">
    <citation type="submission" date="2021-12" db="EMBL/GenBank/DDBJ databases">
        <authorList>
            <person name="Ulrich A."/>
        </authorList>
    </citation>
    <scope>NUCLEOTIDE SEQUENCE</scope>
    <source>
        <strain evidence="3">A1P009</strain>
    </source>
</reference>
<accession>A0ABS8UDV8</accession>
<feature type="domain" description="Glycosyltransferase subfamily 4-like N-terminal" evidence="2">
    <location>
        <begin position="2"/>
        <end position="151"/>
    </location>
</feature>